<reference evidence="1" key="1">
    <citation type="journal article" date="2018" name="Curr. Microbiol.">
        <title>Cellulosimicrobium arenosum sp. nov., Isolated from Marine Sediment Sand.</title>
        <authorList>
            <person name="Oh M."/>
            <person name="Kim J.H."/>
            <person name="Yoon J.H."/>
            <person name="Schumann P."/>
            <person name="Kim W."/>
        </authorList>
    </citation>
    <scope>NUCLEOTIDE SEQUENCE</scope>
    <source>
        <strain evidence="1">KCTC 49039</strain>
    </source>
</reference>
<dbReference type="Proteomes" id="UP000610846">
    <property type="component" value="Unassembled WGS sequence"/>
</dbReference>
<proteinExistence type="predicted"/>
<comment type="caution">
    <text evidence="1">The sequence shown here is derived from an EMBL/GenBank/DDBJ whole genome shotgun (WGS) entry which is preliminary data.</text>
</comment>
<dbReference type="AlphaFoldDB" id="A0A927G8S7"/>
<dbReference type="EMBL" id="JACYHB010000003">
    <property type="protein sequence ID" value="MBD8078420.1"/>
    <property type="molecule type" value="Genomic_DNA"/>
</dbReference>
<name>A0A927G8S7_9MICO</name>
<accession>A0A927G8S7</accession>
<organism evidence="1 2">
    <name type="scientific">Cellulosimicrobium arenosum</name>
    <dbReference type="NCBI Taxonomy" id="2708133"/>
    <lineage>
        <taxon>Bacteria</taxon>
        <taxon>Bacillati</taxon>
        <taxon>Actinomycetota</taxon>
        <taxon>Actinomycetes</taxon>
        <taxon>Micrococcales</taxon>
        <taxon>Promicromonosporaceae</taxon>
        <taxon>Cellulosimicrobium</taxon>
    </lineage>
</organism>
<keyword evidence="2" id="KW-1185">Reference proteome</keyword>
<protein>
    <submittedName>
        <fullName evidence="1">Uncharacterized protein</fullName>
    </submittedName>
</protein>
<dbReference type="RefSeq" id="WP_191828009.1">
    <property type="nucleotide sequence ID" value="NZ_JACYHB010000003.1"/>
</dbReference>
<evidence type="ECO:0000313" key="2">
    <source>
        <dbReference type="Proteomes" id="UP000610846"/>
    </source>
</evidence>
<reference evidence="1" key="2">
    <citation type="submission" date="2020-09" db="EMBL/GenBank/DDBJ databases">
        <authorList>
            <person name="Yu Y."/>
        </authorList>
    </citation>
    <scope>NUCLEOTIDE SEQUENCE</scope>
    <source>
        <strain evidence="1">KCTC 49039</strain>
    </source>
</reference>
<sequence>MTATRQTDRKLLATYLDDHVAGATVGLSRVRRMARAYEGTPVGDVVGPMVDQLDTEREFLITTTKDLGFHVSRYKVVLAAVAERVGRLTPNGRVVRQSPLSALLEVELVRGAVTGKLSGWRTLQQLPGDAVVDRARAAELEEQARRQVDDLTALLERLRPAALTRPRD</sequence>
<gene>
    <name evidence="1" type="ORF">IF651_05025</name>
</gene>
<evidence type="ECO:0000313" key="1">
    <source>
        <dbReference type="EMBL" id="MBD8078420.1"/>
    </source>
</evidence>